<dbReference type="GO" id="GO:0043953">
    <property type="term" value="P:protein transport by the Tat complex"/>
    <property type="evidence" value="ECO:0007669"/>
    <property type="project" value="UniProtKB-UniRule"/>
</dbReference>
<feature type="transmembrane region" description="Helical" evidence="5">
    <location>
        <begin position="35"/>
        <end position="55"/>
    </location>
</feature>
<accession>A0AAV3SZP7</accession>
<comment type="function">
    <text evidence="5">Part of the twin-arginine translocation (Tat) system that transports large folded proteins containing a characteristic twin-arginine motif in their signal peptide across membranes.</text>
</comment>
<keyword evidence="5" id="KW-0813">Transport</keyword>
<feature type="transmembrane region" description="Helical" evidence="5">
    <location>
        <begin position="672"/>
        <end position="689"/>
    </location>
</feature>
<comment type="subunit">
    <text evidence="5">Forms a complex with TatA.</text>
</comment>
<dbReference type="PANTHER" id="PTHR30371:SF0">
    <property type="entry name" value="SEC-INDEPENDENT PROTEIN TRANSLOCASE PROTEIN TATC, CHLOROPLASTIC-RELATED"/>
    <property type="match status" value="1"/>
</dbReference>
<dbReference type="AlphaFoldDB" id="A0AAV3SZP7"/>
<keyword evidence="5" id="KW-0653">Protein transport</keyword>
<dbReference type="RefSeq" id="WP_227261140.1">
    <property type="nucleotide sequence ID" value="NZ_BAAADU010000002.1"/>
</dbReference>
<dbReference type="GO" id="GO:0033281">
    <property type="term" value="C:TAT protein transport complex"/>
    <property type="evidence" value="ECO:0007669"/>
    <property type="project" value="UniProtKB-UniRule"/>
</dbReference>
<evidence type="ECO:0000256" key="4">
    <source>
        <dbReference type="ARBA" id="ARBA00023136"/>
    </source>
</evidence>
<keyword evidence="5" id="KW-0811">Translocation</keyword>
<feature type="transmembrane region" description="Helical" evidence="5">
    <location>
        <begin position="232"/>
        <end position="253"/>
    </location>
</feature>
<dbReference type="InterPro" id="IPR002033">
    <property type="entry name" value="TatC"/>
</dbReference>
<dbReference type="Pfam" id="PF00902">
    <property type="entry name" value="TatC"/>
    <property type="match status" value="2"/>
</dbReference>
<protein>
    <recommendedName>
        <fullName evidence="5">Sec-independent protein translocase protein TatC</fullName>
    </recommendedName>
</protein>
<comment type="caution">
    <text evidence="6">The sequence shown here is derived from an EMBL/GenBank/DDBJ whole genome shotgun (WGS) entry which is preliminary data.</text>
</comment>
<keyword evidence="4 5" id="KW-0472">Membrane</keyword>
<dbReference type="Proteomes" id="UP001500194">
    <property type="component" value="Unassembled WGS sequence"/>
</dbReference>
<feature type="transmembrane region" description="Helical" evidence="5">
    <location>
        <begin position="586"/>
        <end position="608"/>
    </location>
</feature>
<keyword evidence="2 5" id="KW-0812">Transmembrane</keyword>
<feature type="transmembrane region" description="Helical" evidence="5">
    <location>
        <begin position="120"/>
        <end position="153"/>
    </location>
</feature>
<feature type="transmembrane region" description="Helical" evidence="5">
    <location>
        <begin position="552"/>
        <end position="574"/>
    </location>
</feature>
<dbReference type="EMBL" id="BAAADU010000002">
    <property type="protein sequence ID" value="GAA0650458.1"/>
    <property type="molecule type" value="Genomic_DNA"/>
</dbReference>
<reference evidence="6 7" key="1">
    <citation type="journal article" date="2019" name="Int. J. Syst. Evol. Microbiol.">
        <title>The Global Catalogue of Microorganisms (GCM) 10K type strain sequencing project: providing services to taxonomists for standard genome sequencing and annotation.</title>
        <authorList>
            <consortium name="The Broad Institute Genomics Platform"/>
            <consortium name="The Broad Institute Genome Sequencing Center for Infectious Disease"/>
            <person name="Wu L."/>
            <person name="Ma J."/>
        </authorList>
    </citation>
    <scope>NUCLEOTIDE SEQUENCE [LARGE SCALE GENOMIC DNA]</scope>
    <source>
        <strain evidence="6 7">JCM 16327</strain>
    </source>
</reference>
<dbReference type="PRINTS" id="PR01840">
    <property type="entry name" value="TATCFAMILY"/>
</dbReference>
<evidence type="ECO:0000256" key="1">
    <source>
        <dbReference type="ARBA" id="ARBA00004141"/>
    </source>
</evidence>
<proteinExistence type="inferred from homology"/>
<evidence type="ECO:0000256" key="3">
    <source>
        <dbReference type="ARBA" id="ARBA00022989"/>
    </source>
</evidence>
<comment type="subcellular location">
    <subcellularLocation>
        <location evidence="5">Cell membrane</location>
        <topology evidence="5">Multi-pass membrane protein</topology>
    </subcellularLocation>
    <subcellularLocation>
        <location evidence="1">Membrane</location>
        <topology evidence="1">Multi-pass membrane protein</topology>
    </subcellularLocation>
</comment>
<feature type="transmembrane region" description="Helical" evidence="5">
    <location>
        <begin position="321"/>
        <end position="342"/>
    </location>
</feature>
<feature type="transmembrane region" description="Helical" evidence="5">
    <location>
        <begin position="274"/>
        <end position="293"/>
    </location>
</feature>
<dbReference type="NCBIfam" id="TIGR01912">
    <property type="entry name" value="TatC-Arch"/>
    <property type="match status" value="1"/>
</dbReference>
<evidence type="ECO:0000256" key="2">
    <source>
        <dbReference type="ARBA" id="ARBA00022692"/>
    </source>
</evidence>
<sequence>MSSSGGVREDAARAVGVGRETVGVTLRTLQKKLQVAFVFFVVGLLGGVLAMRLLIWPELRADLLATEARIITQTPFDVILMQVKIGLITGVLATVPVLFYHARDPLKERGILPDVQVKVWHLVVLGVAAVLLFALGVAYAYGLFFPIVFYFLADYAVKAGLAPMYSIVMWTEFILMLAVSFGLAAQLPLVMSALAYAEVVQYETFRDKWKYAVVGIFAFGAVFSPPDPFTQILWALPLCLLYGVSLYITRLVVTAKRGSERIDVTGVLRARWNLPLAVAVVGFALGYGAYRYGVVTRVNDALSGTIYPQAYLLPQYDPLPVGIAVGAVALVGALAYVVFVAIERAASAEAEVYGGQVPSPENLNLDVLDAAGVRAAPEERFVAMDEEEALDAARTAIDDGDDEKAQAILDRFDDAADEREEQAAEAEAEEEEAGTITKRTAGMLDAFTEDETTEDDVGGYYEDILAVLGALRGRAFRIAAVFLSVLVASFGFLYYGGLATLRDDFIGRLPADVRTASNASAGPAADPGTAATAMQWPITLHPVEALVFEAKVSAVAAALATLPLVVYYAWPVLAERGILTGDRRTIVVWAGGAFGGLAVGSALGYLFVAPNVITYLVADALRADMVISYRISNFLWMVFLTTAGIGLLMDVPISMALFHGGGIVSYHTMRERWRVAVLVSFALGALLTPDTVYTMLIVGVPLSAAYFVGLGVLWVVTLGGRRGGGPTPAERTA</sequence>
<dbReference type="PANTHER" id="PTHR30371">
    <property type="entry name" value="SEC-INDEPENDENT PROTEIN TRANSLOCASE PROTEIN TATC"/>
    <property type="match status" value="1"/>
</dbReference>
<evidence type="ECO:0000313" key="7">
    <source>
        <dbReference type="Proteomes" id="UP001500194"/>
    </source>
</evidence>
<feature type="transmembrane region" description="Helical" evidence="5">
    <location>
        <begin position="173"/>
        <end position="197"/>
    </location>
</feature>
<feature type="transmembrane region" description="Helical" evidence="5">
    <location>
        <begin position="475"/>
        <end position="495"/>
    </location>
</feature>
<feature type="transmembrane region" description="Helical" evidence="5">
    <location>
        <begin position="695"/>
        <end position="716"/>
    </location>
</feature>
<feature type="transmembrane region" description="Helical" evidence="5">
    <location>
        <begin position="79"/>
        <end position="100"/>
    </location>
</feature>
<feature type="transmembrane region" description="Helical" evidence="5">
    <location>
        <begin position="209"/>
        <end position="226"/>
    </location>
</feature>
<comment type="similarity">
    <text evidence="5">Belongs to the TatC family.</text>
</comment>
<name>A0AAV3SZP7_9EURY</name>
<keyword evidence="5" id="KW-1003">Cell membrane</keyword>
<comment type="caution">
    <text evidence="5">Lacks conserved residue(s) required for the propagation of feature annotation.</text>
</comment>
<dbReference type="GO" id="GO:0009977">
    <property type="term" value="F:proton motive force dependent protein transmembrane transporter activity"/>
    <property type="evidence" value="ECO:0007669"/>
    <property type="project" value="TreeGrafter"/>
</dbReference>
<keyword evidence="3 5" id="KW-1133">Transmembrane helix</keyword>
<gene>
    <name evidence="5 6" type="primary">tatC</name>
    <name evidence="6" type="ORF">GCM10009019_11610</name>
</gene>
<dbReference type="InterPro" id="IPR011532">
    <property type="entry name" value="TatC_arc"/>
</dbReference>
<evidence type="ECO:0000313" key="6">
    <source>
        <dbReference type="EMBL" id="GAA0650458.1"/>
    </source>
</evidence>
<evidence type="ECO:0000256" key="5">
    <source>
        <dbReference type="HAMAP-Rule" id="MF_00902"/>
    </source>
</evidence>
<dbReference type="GeneID" id="68571712"/>
<dbReference type="HAMAP" id="MF_00902">
    <property type="entry name" value="TatC"/>
    <property type="match status" value="1"/>
</dbReference>
<feature type="transmembrane region" description="Helical" evidence="5">
    <location>
        <begin position="634"/>
        <end position="660"/>
    </location>
</feature>
<keyword evidence="7" id="KW-1185">Reference proteome</keyword>
<organism evidence="6 7">
    <name type="scientific">Salarchaeum japonicum</name>
    <dbReference type="NCBI Taxonomy" id="555573"/>
    <lineage>
        <taxon>Archaea</taxon>
        <taxon>Methanobacteriati</taxon>
        <taxon>Methanobacteriota</taxon>
        <taxon>Stenosarchaea group</taxon>
        <taxon>Halobacteria</taxon>
        <taxon>Halobacteriales</taxon>
        <taxon>Halobacteriaceae</taxon>
    </lineage>
</organism>
<dbReference type="GO" id="GO:0065002">
    <property type="term" value="P:intracellular protein transmembrane transport"/>
    <property type="evidence" value="ECO:0007669"/>
    <property type="project" value="TreeGrafter"/>
</dbReference>